<keyword evidence="2" id="KW-0732">Signal</keyword>
<organism evidence="4 5">
    <name type="scientific">Methylobacterium organophilum</name>
    <dbReference type="NCBI Taxonomy" id="410"/>
    <lineage>
        <taxon>Bacteria</taxon>
        <taxon>Pseudomonadati</taxon>
        <taxon>Pseudomonadota</taxon>
        <taxon>Alphaproteobacteria</taxon>
        <taxon>Hyphomicrobiales</taxon>
        <taxon>Methylobacteriaceae</taxon>
        <taxon>Methylobacterium</taxon>
    </lineage>
</organism>
<dbReference type="Gene3D" id="2.40.128.520">
    <property type="match status" value="1"/>
</dbReference>
<name>A0ABQ4T6C3_METOR</name>
<reference evidence="4" key="1">
    <citation type="journal article" date="2021" name="Front. Microbiol.">
        <title>Comprehensive Comparative Genomics and Phenotyping of Methylobacterium Species.</title>
        <authorList>
            <person name="Alessa O."/>
            <person name="Ogura Y."/>
            <person name="Fujitani Y."/>
            <person name="Takami H."/>
            <person name="Hayashi T."/>
            <person name="Sahin N."/>
            <person name="Tani A."/>
        </authorList>
    </citation>
    <scope>NUCLEOTIDE SEQUENCE</scope>
    <source>
        <strain evidence="4">NBRC 15689</strain>
    </source>
</reference>
<dbReference type="PANTHER" id="PTHR36919">
    <property type="entry name" value="BLR1215 PROTEIN"/>
    <property type="match status" value="1"/>
</dbReference>
<feature type="signal peptide" evidence="2">
    <location>
        <begin position="1"/>
        <end position="24"/>
    </location>
</feature>
<dbReference type="Proteomes" id="UP001055156">
    <property type="component" value="Unassembled WGS sequence"/>
</dbReference>
<evidence type="ECO:0000313" key="5">
    <source>
        <dbReference type="Proteomes" id="UP001055156"/>
    </source>
</evidence>
<dbReference type="RefSeq" id="WP_238310738.1">
    <property type="nucleotide sequence ID" value="NZ_BPQV01000004.1"/>
</dbReference>
<feature type="region of interest" description="Disordered" evidence="1">
    <location>
        <begin position="154"/>
        <end position="190"/>
    </location>
</feature>
<dbReference type="PANTHER" id="PTHR36919:SF2">
    <property type="entry name" value="BLL6627 PROTEIN"/>
    <property type="match status" value="1"/>
</dbReference>
<evidence type="ECO:0000313" key="4">
    <source>
        <dbReference type="EMBL" id="GJE26878.1"/>
    </source>
</evidence>
<feature type="chain" id="PRO_5046970760" description="DUF2147 domain-containing protein" evidence="2">
    <location>
        <begin position="25"/>
        <end position="190"/>
    </location>
</feature>
<keyword evidence="5" id="KW-1185">Reference proteome</keyword>
<evidence type="ECO:0000259" key="3">
    <source>
        <dbReference type="Pfam" id="PF09917"/>
    </source>
</evidence>
<reference evidence="4" key="2">
    <citation type="submission" date="2021-08" db="EMBL/GenBank/DDBJ databases">
        <authorList>
            <person name="Tani A."/>
            <person name="Ola A."/>
            <person name="Ogura Y."/>
            <person name="Katsura K."/>
            <person name="Hayashi T."/>
        </authorList>
    </citation>
    <scope>NUCLEOTIDE SEQUENCE</scope>
    <source>
        <strain evidence="4">NBRC 15689</strain>
    </source>
</reference>
<gene>
    <name evidence="4" type="ORF">LKMONMHP_1732</name>
</gene>
<feature type="region of interest" description="Disordered" evidence="1">
    <location>
        <begin position="63"/>
        <end position="86"/>
    </location>
</feature>
<feature type="compositionally biased region" description="Basic and acidic residues" evidence="1">
    <location>
        <begin position="73"/>
        <end position="82"/>
    </location>
</feature>
<dbReference type="InterPro" id="IPR019223">
    <property type="entry name" value="DUF2147"/>
</dbReference>
<accession>A0ABQ4T6C3</accession>
<evidence type="ECO:0000256" key="2">
    <source>
        <dbReference type="SAM" id="SignalP"/>
    </source>
</evidence>
<comment type="caution">
    <text evidence="4">The sequence shown here is derived from an EMBL/GenBank/DDBJ whole genome shotgun (WGS) entry which is preliminary data.</text>
</comment>
<protein>
    <recommendedName>
        <fullName evidence="3">DUF2147 domain-containing protein</fullName>
    </recommendedName>
</protein>
<feature type="domain" description="DUF2147" evidence="3">
    <location>
        <begin position="31"/>
        <end position="146"/>
    </location>
</feature>
<dbReference type="Pfam" id="PF09917">
    <property type="entry name" value="DUF2147"/>
    <property type="match status" value="1"/>
</dbReference>
<evidence type="ECO:0000256" key="1">
    <source>
        <dbReference type="SAM" id="MobiDB-lite"/>
    </source>
</evidence>
<proteinExistence type="predicted"/>
<dbReference type="EMBL" id="BPQV01000004">
    <property type="protein sequence ID" value="GJE26878.1"/>
    <property type="molecule type" value="Genomic_DNA"/>
</dbReference>
<sequence>MRFARLPVLFSVLAASLGTTAAVAAPKDPSGTWLTEDGRAKIRIDRCGPNAAHACGKVVWLKSPNSPAGTPRTDIKNPDPTKRGRPVIGLTLLDKLAPEDEKFSGEIYNAEEGKMYQVSLERESEAELSVQGCLLKVLCGSQTWTRVPDVNQQAAMVPASEAPASAAPKPAKAAPKPASAPKAASAVPEP</sequence>